<protein>
    <submittedName>
        <fullName evidence="1">TonB-dependent receptor</fullName>
    </submittedName>
</protein>
<gene>
    <name evidence="1" type="ORF">MW7_012965</name>
</gene>
<evidence type="ECO:0000313" key="1">
    <source>
        <dbReference type="EMBL" id="TMS57502.1"/>
    </source>
</evidence>
<evidence type="ECO:0000313" key="2">
    <source>
        <dbReference type="Proteomes" id="UP000004277"/>
    </source>
</evidence>
<comment type="caution">
    <text evidence="1">The sequence shown here is derived from an EMBL/GenBank/DDBJ whole genome shotgun (WGS) entry which is preliminary data.</text>
</comment>
<sequence length="729" mass="77511">MSTALSRRPITLAITALTSCAAFAQGQPGRPDTPVAELETVTVEASADASAGGLAKPFAGGQVARGSRVGVLGTQDVMDTPFNIKSYTRELIADQQAQSVADVLLNDPSVRQARGFGNFQEVYVVRGFPLYSDDIAYNGLYGMLPRQYVASEFFERVEVLLGANAFLNGAAPGGSGLGGSVNLLPKRASAESLSQVSAGVQTGGQVFGAVDLSRRFGPNESAGVRLNAVRRDGDTAIDGESRELTMFSLGVDWRSRDVRLSADLGYQDNELQAGRPSVTPGAFIPAVPEARRNYAQPWTYSSEKDLFGTVRGEWDIVPGLTAWAAGGIRQGKESNSLSSLNIQNAAGDSTGSRFDNRREDNIKTGEIGIRGAFATGPVGHQVTASAMVYDAEERNAWGMGGASVLNNLYDPTVSLAPALTMFGGDLNNPLRVGDVTHRSVALADTMSFLDDRVLVTLGLRHQTIKQNSYNYGTGALADSYSKSRVTPAMGVVFKPAAGWSLYANYIEGLAKGEVAPASANGQPVVNAGQVFAPYRTKQKEIGAKWEGQRVGASLALFTTDKPSAYVVNQVFDEYGKQRNRGAELSVYGEPFKGLRLLGGLTLLSAKQESTPGGINDGRYAIGVPKRQLSLGADWDVPGVRGLAVNARVVHTSSQFANAANTLSVSSWTRTDLGMRYLVPIGQARLLTLRARVDNVFGKNYWASVGGFPGSNYLVQSAPRTVALTATLDF</sequence>
<name>A0ACD3SN21_9BURK</name>
<dbReference type="Proteomes" id="UP000004277">
    <property type="component" value="Unassembled WGS sequence"/>
</dbReference>
<organism evidence="1 2">
    <name type="scientific">Imbroritus primus</name>
    <dbReference type="NCBI Taxonomy" id="3058603"/>
    <lineage>
        <taxon>Bacteria</taxon>
        <taxon>Pseudomonadati</taxon>
        <taxon>Pseudomonadota</taxon>
        <taxon>Betaproteobacteria</taxon>
        <taxon>Burkholderiales</taxon>
        <taxon>Burkholderiaceae</taxon>
        <taxon>Imbroritus</taxon>
    </lineage>
</organism>
<dbReference type="EMBL" id="AKCV02000023">
    <property type="protein sequence ID" value="TMS57502.1"/>
    <property type="molecule type" value="Genomic_DNA"/>
</dbReference>
<accession>A0ACD3SN21</accession>
<keyword evidence="1" id="KW-0675">Receptor</keyword>
<reference evidence="1" key="1">
    <citation type="submission" date="2019-05" db="EMBL/GenBank/DDBJ databases">
        <title>Revised genome assembly of Burkholderiaceae (previously Ralstonia) sp. PBA.</title>
        <authorList>
            <person name="Gan H.M."/>
        </authorList>
    </citation>
    <scope>NUCLEOTIDE SEQUENCE</scope>
    <source>
        <strain evidence="1">PBA</strain>
    </source>
</reference>
<keyword evidence="2" id="KW-1185">Reference proteome</keyword>
<proteinExistence type="predicted"/>